<gene>
    <name evidence="2" type="ORF">GBAR_LOCUS10711</name>
</gene>
<feature type="compositionally biased region" description="Basic and acidic residues" evidence="1">
    <location>
        <begin position="1"/>
        <end position="16"/>
    </location>
</feature>
<evidence type="ECO:0000256" key="1">
    <source>
        <dbReference type="SAM" id="MobiDB-lite"/>
    </source>
</evidence>
<accession>A0AA35RWA0</accession>
<dbReference type="EMBL" id="CASHTH010001650">
    <property type="protein sequence ID" value="CAI8017716.1"/>
    <property type="molecule type" value="Genomic_DNA"/>
</dbReference>
<sequence length="171" mass="18700">MQPDEPGHYGKLDHSGKKTPVADPGPSEYGKLDRTQMQPDEPGHYGKLDHSGKKTNTLPVADPGSSEYGKLDRSQMEDPLHYGKLDHPGKRGATLPGGVAPTDLPAMGNWTIPRCRLVAALLEVVTCTTQCPMNLVTKSLPQSRRDSTLAVVRRPLYCSHMCVHQQHTTPL</sequence>
<reference evidence="2" key="1">
    <citation type="submission" date="2023-03" db="EMBL/GenBank/DDBJ databases">
        <authorList>
            <person name="Steffen K."/>
            <person name="Cardenas P."/>
        </authorList>
    </citation>
    <scope>NUCLEOTIDE SEQUENCE</scope>
</reference>
<keyword evidence="3" id="KW-1185">Reference proteome</keyword>
<feature type="compositionally biased region" description="Basic and acidic residues" evidence="1">
    <location>
        <begin position="41"/>
        <end position="52"/>
    </location>
</feature>
<evidence type="ECO:0000313" key="3">
    <source>
        <dbReference type="Proteomes" id="UP001174909"/>
    </source>
</evidence>
<name>A0AA35RWA0_GEOBA</name>
<protein>
    <submittedName>
        <fullName evidence="2">Uncharacterized protein</fullName>
    </submittedName>
</protein>
<feature type="compositionally biased region" description="Basic and acidic residues" evidence="1">
    <location>
        <begin position="69"/>
        <end position="89"/>
    </location>
</feature>
<proteinExistence type="predicted"/>
<feature type="region of interest" description="Disordered" evidence="1">
    <location>
        <begin position="1"/>
        <end position="97"/>
    </location>
</feature>
<evidence type="ECO:0000313" key="2">
    <source>
        <dbReference type="EMBL" id="CAI8017716.1"/>
    </source>
</evidence>
<dbReference type="AlphaFoldDB" id="A0AA35RWA0"/>
<dbReference type="Proteomes" id="UP001174909">
    <property type="component" value="Unassembled WGS sequence"/>
</dbReference>
<organism evidence="2 3">
    <name type="scientific">Geodia barretti</name>
    <name type="common">Barrett's horny sponge</name>
    <dbReference type="NCBI Taxonomy" id="519541"/>
    <lineage>
        <taxon>Eukaryota</taxon>
        <taxon>Metazoa</taxon>
        <taxon>Porifera</taxon>
        <taxon>Demospongiae</taxon>
        <taxon>Heteroscleromorpha</taxon>
        <taxon>Tetractinellida</taxon>
        <taxon>Astrophorina</taxon>
        <taxon>Geodiidae</taxon>
        <taxon>Geodia</taxon>
    </lineage>
</organism>
<comment type="caution">
    <text evidence="2">The sequence shown here is derived from an EMBL/GenBank/DDBJ whole genome shotgun (WGS) entry which is preliminary data.</text>
</comment>